<dbReference type="InterPro" id="IPR027417">
    <property type="entry name" value="P-loop_NTPase"/>
</dbReference>
<evidence type="ECO:0000313" key="4">
    <source>
        <dbReference type="EMBL" id="KAK2729735.1"/>
    </source>
</evidence>
<dbReference type="Gene3D" id="3.40.50.300">
    <property type="entry name" value="P-loop containing nucleotide triphosphate hydrolases"/>
    <property type="match status" value="1"/>
</dbReference>
<protein>
    <recommendedName>
        <fullName evidence="3">Nephrocystin 3-like N-terminal domain-containing protein</fullName>
    </recommendedName>
</protein>
<keyword evidence="1" id="KW-0677">Repeat</keyword>
<keyword evidence="5" id="KW-1185">Reference proteome</keyword>
<evidence type="ECO:0000256" key="1">
    <source>
        <dbReference type="ARBA" id="ARBA00022737"/>
    </source>
</evidence>
<dbReference type="EMBL" id="VYYT01000776">
    <property type="protein sequence ID" value="KAK2729735.1"/>
    <property type="molecule type" value="Genomic_DNA"/>
</dbReference>
<feature type="repeat" description="ANK" evidence="2">
    <location>
        <begin position="822"/>
        <end position="854"/>
    </location>
</feature>
<keyword evidence="2" id="KW-0040">ANK repeat</keyword>
<dbReference type="Gene3D" id="1.25.40.20">
    <property type="entry name" value="Ankyrin repeat-containing domain"/>
    <property type="match status" value="1"/>
</dbReference>
<dbReference type="InterPro" id="IPR002110">
    <property type="entry name" value="Ankyrin_rpt"/>
</dbReference>
<proteinExistence type="predicted"/>
<reference evidence="4" key="1">
    <citation type="submission" date="2023-02" db="EMBL/GenBank/DDBJ databases">
        <title>Colletotrichum kahawae CIFC_Que2 genome sequencing and assembly.</title>
        <authorList>
            <person name="Baroncelli R."/>
        </authorList>
    </citation>
    <scope>NUCLEOTIDE SEQUENCE</scope>
    <source>
        <strain evidence="4">CIFC_Que2</strain>
    </source>
</reference>
<accession>A0AAE0CXV0</accession>
<dbReference type="SUPFAM" id="SSF48403">
    <property type="entry name" value="Ankyrin repeat"/>
    <property type="match status" value="1"/>
</dbReference>
<dbReference type="PANTHER" id="PTHR10039">
    <property type="entry name" value="AMELOGENIN"/>
    <property type="match status" value="1"/>
</dbReference>
<dbReference type="SUPFAM" id="SSF52540">
    <property type="entry name" value="P-loop containing nucleoside triphosphate hydrolases"/>
    <property type="match status" value="1"/>
</dbReference>
<dbReference type="InterPro" id="IPR036770">
    <property type="entry name" value="Ankyrin_rpt-contain_sf"/>
</dbReference>
<name>A0AAE0CXV0_COLKA</name>
<dbReference type="PROSITE" id="PS50088">
    <property type="entry name" value="ANK_REPEAT"/>
    <property type="match status" value="1"/>
</dbReference>
<gene>
    <name evidence="4" type="ORF">CKAH01_02709</name>
</gene>
<comment type="caution">
    <text evidence="4">The sequence shown here is derived from an EMBL/GenBank/DDBJ whole genome shotgun (WGS) entry which is preliminary data.</text>
</comment>
<feature type="domain" description="Nephrocystin 3-like N-terminal" evidence="3">
    <location>
        <begin position="201"/>
        <end position="362"/>
    </location>
</feature>
<dbReference type="Pfam" id="PF24883">
    <property type="entry name" value="NPHP3_N"/>
    <property type="match status" value="1"/>
</dbReference>
<sequence>MAEAIGLAASVFATVQIADRVISLCKRYIESIQDAPSDLRTILIETSSVKAILENVKVLIECDNGQSDIFDTLKGPSGPIEGCREAMKSLEGLFRTDTAASQGLSRSRKLKSHALVTLATLAWPLKESKAKKLLQDVATHKSTISLALAAGTAHLVRDTARKATQIQDALSKSRLHEVFKWLEDIDPSSLHHQAQDNHEPGTCDWATRLPEWPDFLNGGEHCLWIHGIPGAGKTILASQLIEQIEEHCSSSDSENLLSIYYYCYFGHNRDESIPLLKWILNRLCRESDTVSTHLWKLFKHGGTPSLSSLLVAIEYALEHFDVVYITVDAIDESKPRKDLLKTLRYLATDARFDKIRLLLISREYFDIEIAVEEFSTSISMKNPFLDADIRLYAQSRVRKERHIKDWPAELQQEIVEALSHGAQGMFRWVVCQIDVLRRIKKEAVREALSRLPKTLNEGYDRIFEQIGDDDFPYVNSAMRWLCFETKLDFGRAFFATQTLAQAVDEDVNLKREKPNSIDIFHDTETLRELCGCLITVGPMNWGDGVPTKYAVSFAHYTVLEYLASGDRCNPDSFFSLDKNDLVLEQAKFMFERALCVPRDEAKGCSAVALSETDKLFSFGSYCDYTSFNMIFCFDAILAQHGDLFRLALDILDSRKPHFTPMSEVWSLRWDLAEEPSAWDKSGPNDISQIEWESIPDVEVRILVTLLSFGCVHMSRELLERMRLHKSFQACLDFTYDFRKTPTRSMRWDKWLWSSQEIPTNVFAALFSSAGIKVFELIGSFDWLNQDTLIQFGRFHDHSRNCGNSCVMKELLKGQEIPSFRKDYITPLQIAVASFDIEGVTTLLQAGADPNAEGCTTAQAWPERTAYSDFNILHGRHPLQICRQICDDDMVEHFAVWGFVGSAGSEAKTMQSRMEAALLEHGATE</sequence>
<dbReference type="PANTHER" id="PTHR10039:SF16">
    <property type="entry name" value="GPI INOSITOL-DEACYLASE"/>
    <property type="match status" value="1"/>
</dbReference>
<dbReference type="InterPro" id="IPR056884">
    <property type="entry name" value="NPHP3-like_N"/>
</dbReference>
<dbReference type="AlphaFoldDB" id="A0AAE0CXV0"/>
<dbReference type="Proteomes" id="UP001281614">
    <property type="component" value="Unassembled WGS sequence"/>
</dbReference>
<evidence type="ECO:0000256" key="2">
    <source>
        <dbReference type="PROSITE-ProRule" id="PRU00023"/>
    </source>
</evidence>
<organism evidence="4 5">
    <name type="scientific">Colletotrichum kahawae</name>
    <name type="common">Coffee berry disease fungus</name>
    <dbReference type="NCBI Taxonomy" id="34407"/>
    <lineage>
        <taxon>Eukaryota</taxon>
        <taxon>Fungi</taxon>
        <taxon>Dikarya</taxon>
        <taxon>Ascomycota</taxon>
        <taxon>Pezizomycotina</taxon>
        <taxon>Sordariomycetes</taxon>
        <taxon>Hypocreomycetidae</taxon>
        <taxon>Glomerellales</taxon>
        <taxon>Glomerellaceae</taxon>
        <taxon>Colletotrichum</taxon>
        <taxon>Colletotrichum gloeosporioides species complex</taxon>
    </lineage>
</organism>
<evidence type="ECO:0000313" key="5">
    <source>
        <dbReference type="Proteomes" id="UP001281614"/>
    </source>
</evidence>
<evidence type="ECO:0000259" key="3">
    <source>
        <dbReference type="Pfam" id="PF24883"/>
    </source>
</evidence>